<evidence type="ECO:0000313" key="2">
    <source>
        <dbReference type="Proteomes" id="UP001320831"/>
    </source>
</evidence>
<proteinExistence type="predicted"/>
<name>A0ABT2LNQ3_9HYPH</name>
<accession>A0ABT2LNQ3</accession>
<evidence type="ECO:0000313" key="1">
    <source>
        <dbReference type="EMBL" id="MCT7375477.1"/>
    </source>
</evidence>
<dbReference type="EMBL" id="JAOCZP010000003">
    <property type="protein sequence ID" value="MCT7375477.1"/>
    <property type="molecule type" value="Genomic_DNA"/>
</dbReference>
<reference evidence="1 2" key="1">
    <citation type="submission" date="2022-09" db="EMBL/GenBank/DDBJ databases">
        <title>Chelativorans salina sp. nov., a novel slightly halophilic bacterium isolated from a saline lake sediment enrichment.</title>
        <authorList>
            <person name="Gao L."/>
            <person name="Fang B.-Z."/>
            <person name="Li W.-J."/>
        </authorList>
    </citation>
    <scope>NUCLEOTIDE SEQUENCE [LARGE SCALE GENOMIC DNA]</scope>
    <source>
        <strain evidence="1 2">EGI FJ00035</strain>
    </source>
</reference>
<dbReference type="Proteomes" id="UP001320831">
    <property type="component" value="Unassembled WGS sequence"/>
</dbReference>
<gene>
    <name evidence="1" type="ORF">N5A92_10590</name>
</gene>
<sequence length="441" mass="47278">MAPFDSTAITDADGSRIGLSFAAGQNGVDGSTSAFIQIREKTGDISKLAGVKVTCQMIFEVSETFNPTITAFVTVIRGGVAVPLSSGSASTTTFSLDRSERIGNNLYRDVSFVLTGGESEIRPFVRPSGANAAGTETITYLSHRLVVATVVSSTSALPEQALAAALQRTRKVSVDEAVGTALTPILYAQETILAEDGSGDTTDFRTAYNTLGSGTITEPHAVKIEPGTYTHDAAVVGDVSYIIPNFLDIVGRDSVPSVIQNLQAPADTATNEPLRAWYTNKFSDFTAIGKNVRYTFHNDAGGSHPDNVQNFERVRAIHLGNQGAYDYQVSLGGAGDPGAVWMLDRPFGYGTSSGQQVFLDQCYVQGYQRGFGLHDTNDNDKPFSLEIKNTELALTWTDDDETYAFWFAGLGSGQPGSVTLYGVSSTGDLDLRFNPWLFERS</sequence>
<comment type="caution">
    <text evidence="1">The sequence shown here is derived from an EMBL/GenBank/DDBJ whole genome shotgun (WGS) entry which is preliminary data.</text>
</comment>
<keyword evidence="2" id="KW-1185">Reference proteome</keyword>
<dbReference type="RefSeq" id="WP_260902514.1">
    <property type="nucleotide sequence ID" value="NZ_JAOCZP010000003.1"/>
</dbReference>
<protein>
    <submittedName>
        <fullName evidence="1">Uncharacterized protein</fullName>
    </submittedName>
</protein>
<organism evidence="1 2">
    <name type="scientific">Chelativorans salis</name>
    <dbReference type="NCBI Taxonomy" id="2978478"/>
    <lineage>
        <taxon>Bacteria</taxon>
        <taxon>Pseudomonadati</taxon>
        <taxon>Pseudomonadota</taxon>
        <taxon>Alphaproteobacteria</taxon>
        <taxon>Hyphomicrobiales</taxon>
        <taxon>Phyllobacteriaceae</taxon>
        <taxon>Chelativorans</taxon>
    </lineage>
</organism>